<sequence>MKRTATIKLQPSKEQEKILFELAYATAIAWNKVNYQRLKQYKQGKIDFLGTQQEAYYLFKDWIGGSTLQTLARKNAEAWRAYFKLKKKFENGELPEWYNKPSPPGFIKKKNGRKLFIIPLRNDQYRINGNVLELRRLGKFGKLEVQFKGRMHLKGKQGRLEITYDDVKRKWYAHIAFSKVEERLEQNEWVKLPRIPKGNLSAGIDLGINNLMAVYVENGESFLVNGRPLKTIAFYWQNRIAKYQSKLNESGQDNSRKLRRMHQKWKLQARHYINTIVRQTVKRLHELGVSRIVVGYPKGITQNSGGKQGKKLGGVSKKQNFLRSRVWLFNYTIQRLVEVGGEFGVQVELVDEAYTSQTCPLCGQRHSDGRIFRGLFKCRGEGVVMNADLVGAFNILKKVVKTITPSLPALAGGRGNGGKTLPEGLSEPFSRVALMRTPQTSPPMARD</sequence>
<dbReference type="EMBL" id="CP041932">
    <property type="protein sequence ID" value="QEK14431.1"/>
    <property type="molecule type" value="Genomic_DNA"/>
</dbReference>
<name>A0A5C0SJF8_9EURY</name>
<evidence type="ECO:0000256" key="3">
    <source>
        <dbReference type="ARBA" id="ARBA00023125"/>
    </source>
</evidence>
<organism evidence="7 8">
    <name type="scientific">Thermococcus aciditolerans</name>
    <dbReference type="NCBI Taxonomy" id="2598455"/>
    <lineage>
        <taxon>Archaea</taxon>
        <taxon>Methanobacteriati</taxon>
        <taxon>Methanobacteriota</taxon>
        <taxon>Thermococci</taxon>
        <taxon>Thermococcales</taxon>
        <taxon>Thermococcaceae</taxon>
        <taxon>Thermococcus</taxon>
    </lineage>
</organism>
<dbReference type="GeneID" id="41609020"/>
<dbReference type="KEGG" id="them:FPV09_04155"/>
<keyword evidence="8" id="KW-1185">Reference proteome</keyword>
<dbReference type="AlphaFoldDB" id="A0A5C0SJF8"/>
<evidence type="ECO:0000256" key="1">
    <source>
        <dbReference type="ARBA" id="ARBA00008761"/>
    </source>
</evidence>
<keyword evidence="3" id="KW-0238">DNA-binding</keyword>
<evidence type="ECO:0000256" key="4">
    <source>
        <dbReference type="ARBA" id="ARBA00023172"/>
    </source>
</evidence>
<comment type="similarity">
    <text evidence="1">In the C-terminal section; belongs to the transposase 35 family.</text>
</comment>
<proteinExistence type="inferred from homology"/>
<keyword evidence="4" id="KW-0233">DNA recombination</keyword>
<dbReference type="InterPro" id="IPR001959">
    <property type="entry name" value="Transposase"/>
</dbReference>
<dbReference type="GO" id="GO:0032196">
    <property type="term" value="P:transposition"/>
    <property type="evidence" value="ECO:0007669"/>
    <property type="project" value="UniProtKB-KW"/>
</dbReference>
<dbReference type="Pfam" id="PF07282">
    <property type="entry name" value="Cas12f1-like_TNB"/>
    <property type="match status" value="1"/>
</dbReference>
<protein>
    <submittedName>
        <fullName evidence="7">Transposase</fullName>
    </submittedName>
</protein>
<dbReference type="GO" id="GO:0003677">
    <property type="term" value="F:DNA binding"/>
    <property type="evidence" value="ECO:0007669"/>
    <property type="project" value="UniProtKB-KW"/>
</dbReference>
<evidence type="ECO:0000313" key="8">
    <source>
        <dbReference type="Proteomes" id="UP000322631"/>
    </source>
</evidence>
<evidence type="ECO:0000259" key="6">
    <source>
        <dbReference type="Pfam" id="PF07282"/>
    </source>
</evidence>
<feature type="domain" description="Cas12f1-like TNB" evidence="6">
    <location>
        <begin position="333"/>
        <end position="395"/>
    </location>
</feature>
<dbReference type="GO" id="GO:0006310">
    <property type="term" value="P:DNA recombination"/>
    <property type="evidence" value="ECO:0007669"/>
    <property type="project" value="UniProtKB-KW"/>
</dbReference>
<evidence type="ECO:0000259" key="5">
    <source>
        <dbReference type="Pfam" id="PF01385"/>
    </source>
</evidence>
<dbReference type="RefSeq" id="WP_148882482.1">
    <property type="nucleotide sequence ID" value="NZ_CP041932.1"/>
</dbReference>
<feature type="domain" description="Probable transposase IS891/IS1136/IS1341" evidence="5">
    <location>
        <begin position="193"/>
        <end position="300"/>
    </location>
</feature>
<dbReference type="Proteomes" id="UP000322631">
    <property type="component" value="Chromosome"/>
</dbReference>
<keyword evidence="2" id="KW-0815">Transposition</keyword>
<evidence type="ECO:0000313" key="7">
    <source>
        <dbReference type="EMBL" id="QEK14431.1"/>
    </source>
</evidence>
<gene>
    <name evidence="7" type="ORF">FPV09_04155</name>
</gene>
<dbReference type="Pfam" id="PF01385">
    <property type="entry name" value="OrfB_IS605"/>
    <property type="match status" value="1"/>
</dbReference>
<dbReference type="NCBIfam" id="NF040570">
    <property type="entry name" value="guided_TnpB"/>
    <property type="match status" value="1"/>
</dbReference>
<dbReference type="InterPro" id="IPR010095">
    <property type="entry name" value="Cas12f1-like_TNB"/>
</dbReference>
<accession>A0A5C0SJF8</accession>
<evidence type="ECO:0000256" key="2">
    <source>
        <dbReference type="ARBA" id="ARBA00022578"/>
    </source>
</evidence>
<reference evidence="7 8" key="1">
    <citation type="submission" date="2019-07" db="EMBL/GenBank/DDBJ databases">
        <title>Complete genome of Thermococcus acidophilus.</title>
        <authorList>
            <person name="Li X."/>
        </authorList>
    </citation>
    <scope>NUCLEOTIDE SEQUENCE [LARGE SCALE GENOMIC DNA]</scope>
    <source>
        <strain evidence="7 8">SY113</strain>
    </source>
</reference>